<feature type="transmembrane region" description="Helical" evidence="1">
    <location>
        <begin position="43"/>
        <end position="63"/>
    </location>
</feature>
<dbReference type="NCBIfam" id="TIGR00843">
    <property type="entry name" value="benE"/>
    <property type="match status" value="1"/>
</dbReference>
<feature type="transmembrane region" description="Helical" evidence="1">
    <location>
        <begin position="209"/>
        <end position="235"/>
    </location>
</feature>
<evidence type="ECO:0000313" key="3">
    <source>
        <dbReference type="Proteomes" id="UP000668403"/>
    </source>
</evidence>
<evidence type="ECO:0000313" key="2">
    <source>
        <dbReference type="EMBL" id="MBO2989503.1"/>
    </source>
</evidence>
<feature type="transmembrane region" description="Helical" evidence="1">
    <location>
        <begin position="119"/>
        <end position="140"/>
    </location>
</feature>
<protein>
    <submittedName>
        <fullName evidence="2">Benzoate/H(+) symporter BenE family transporter</fullName>
    </submittedName>
</protein>
<feature type="transmembrane region" description="Helical" evidence="1">
    <location>
        <begin position="354"/>
        <end position="378"/>
    </location>
</feature>
<feature type="transmembrane region" description="Helical" evidence="1">
    <location>
        <begin position="171"/>
        <end position="189"/>
    </location>
</feature>
<reference evidence="2" key="1">
    <citation type="submission" date="2021-03" db="EMBL/GenBank/DDBJ databases">
        <title>Leucobacter chromiisoli sp. nov., isolated from chromium-containing soil of chemical plant.</title>
        <authorList>
            <person name="Xu Z."/>
        </authorList>
    </citation>
    <scope>NUCLEOTIDE SEQUENCE</scope>
    <source>
        <strain evidence="2">K 70/01</strain>
    </source>
</reference>
<dbReference type="GO" id="GO:0005886">
    <property type="term" value="C:plasma membrane"/>
    <property type="evidence" value="ECO:0007669"/>
    <property type="project" value="TreeGrafter"/>
</dbReference>
<name>A0A939TMI4_9MICO</name>
<dbReference type="Pfam" id="PF03594">
    <property type="entry name" value="BenE"/>
    <property type="match status" value="1"/>
</dbReference>
<sequence>MEGVHANEVGAGFVTTAVGFTASFAVVLTGLQAVGASATQSASGLGALCLVVGLGGLVLSLRYRVPVSLAWSTPGAAVLAGSGGLPGGFSDAVGAFMICGALFVLTGLWPFLGRLMSRIPAGIAQAMLAGVLIPLCLVPIEAAVSSPAVILPVALVWLLGVRFWARWAVPVAFGAALVVIGIAFATGAADAAEIRWAPSLALVLPTFSWQAVLGLALPLYIVTMASQNVSGAAVLQSFGYTAPWRPALITTGIGSATAALFGGHAINLAAISAALAAGPDSGVPFARRWRSAAWAGGFYVPLAVGAAAVSTVALAAPGGLIPAVAGLALIGTLASAVQSAWAHTADRVACALTLLVAASGITVWGIGAAFWALLLGLVTRGVLRSGRPATGV</sequence>
<dbReference type="InterPro" id="IPR004711">
    <property type="entry name" value="Benzoate_Transporter"/>
</dbReference>
<dbReference type="PANTHER" id="PTHR30199">
    <property type="entry name" value="MFS FAMILY TRANSPORTER, PREDICTED SUBSTRATE BENZOATE"/>
    <property type="match status" value="1"/>
</dbReference>
<dbReference type="EMBL" id="JAGFBF010000004">
    <property type="protein sequence ID" value="MBO2989503.1"/>
    <property type="molecule type" value="Genomic_DNA"/>
</dbReference>
<keyword evidence="3" id="KW-1185">Reference proteome</keyword>
<gene>
    <name evidence="2" type="ORF">J4H85_05775</name>
</gene>
<dbReference type="Proteomes" id="UP000668403">
    <property type="component" value="Unassembled WGS sequence"/>
</dbReference>
<comment type="caution">
    <text evidence="2">The sequence shown here is derived from an EMBL/GenBank/DDBJ whole genome shotgun (WGS) entry which is preliminary data.</text>
</comment>
<feature type="transmembrane region" description="Helical" evidence="1">
    <location>
        <begin position="92"/>
        <end position="112"/>
    </location>
</feature>
<feature type="transmembrane region" description="Helical" evidence="1">
    <location>
        <begin position="247"/>
        <end position="278"/>
    </location>
</feature>
<keyword evidence="1" id="KW-0812">Transmembrane</keyword>
<proteinExistence type="predicted"/>
<dbReference type="GO" id="GO:0042925">
    <property type="term" value="F:benzoate transmembrane transporter activity"/>
    <property type="evidence" value="ECO:0007669"/>
    <property type="project" value="InterPro"/>
</dbReference>
<feature type="transmembrane region" description="Helical" evidence="1">
    <location>
        <begin position="298"/>
        <end position="316"/>
    </location>
</feature>
<feature type="transmembrane region" description="Helical" evidence="1">
    <location>
        <begin position="12"/>
        <end position="31"/>
    </location>
</feature>
<evidence type="ECO:0000256" key="1">
    <source>
        <dbReference type="SAM" id="Phobius"/>
    </source>
</evidence>
<feature type="transmembrane region" description="Helical" evidence="1">
    <location>
        <begin position="323"/>
        <end position="342"/>
    </location>
</feature>
<accession>A0A939TMI4</accession>
<keyword evidence="1" id="KW-0472">Membrane</keyword>
<dbReference type="AlphaFoldDB" id="A0A939TMI4"/>
<dbReference type="PANTHER" id="PTHR30199:SF0">
    <property type="entry name" value="INNER MEMBRANE PROTEIN YDCO"/>
    <property type="match status" value="1"/>
</dbReference>
<keyword evidence="1" id="KW-1133">Transmembrane helix</keyword>
<organism evidence="2 3">
    <name type="scientific">Leucobacter tardus</name>
    <dbReference type="NCBI Taxonomy" id="501483"/>
    <lineage>
        <taxon>Bacteria</taxon>
        <taxon>Bacillati</taxon>
        <taxon>Actinomycetota</taxon>
        <taxon>Actinomycetes</taxon>
        <taxon>Micrococcales</taxon>
        <taxon>Microbacteriaceae</taxon>
        <taxon>Leucobacter</taxon>
    </lineage>
</organism>